<organism evidence="1 2">
    <name type="scientific">Linum trigynum</name>
    <dbReference type="NCBI Taxonomy" id="586398"/>
    <lineage>
        <taxon>Eukaryota</taxon>
        <taxon>Viridiplantae</taxon>
        <taxon>Streptophyta</taxon>
        <taxon>Embryophyta</taxon>
        <taxon>Tracheophyta</taxon>
        <taxon>Spermatophyta</taxon>
        <taxon>Magnoliopsida</taxon>
        <taxon>eudicotyledons</taxon>
        <taxon>Gunneridae</taxon>
        <taxon>Pentapetalae</taxon>
        <taxon>rosids</taxon>
        <taxon>fabids</taxon>
        <taxon>Malpighiales</taxon>
        <taxon>Linaceae</taxon>
        <taxon>Linum</taxon>
    </lineage>
</organism>
<keyword evidence="2" id="KW-1185">Reference proteome</keyword>
<dbReference type="EMBL" id="OZ034818">
    <property type="protein sequence ID" value="CAL1389078.1"/>
    <property type="molecule type" value="Genomic_DNA"/>
</dbReference>
<gene>
    <name evidence="1" type="ORF">LTRI10_LOCUS29964</name>
</gene>
<accession>A0AAV2EU08</accession>
<dbReference type="AlphaFoldDB" id="A0AAV2EU08"/>
<name>A0AAV2EU08_9ROSI</name>
<protein>
    <submittedName>
        <fullName evidence="1">Uncharacterized protein</fullName>
    </submittedName>
</protein>
<evidence type="ECO:0000313" key="2">
    <source>
        <dbReference type="Proteomes" id="UP001497516"/>
    </source>
</evidence>
<dbReference type="Proteomes" id="UP001497516">
    <property type="component" value="Chromosome 5"/>
</dbReference>
<evidence type="ECO:0000313" key="1">
    <source>
        <dbReference type="EMBL" id="CAL1389078.1"/>
    </source>
</evidence>
<reference evidence="1 2" key="1">
    <citation type="submission" date="2024-04" db="EMBL/GenBank/DDBJ databases">
        <authorList>
            <person name="Fracassetti M."/>
        </authorList>
    </citation>
    <scope>NUCLEOTIDE SEQUENCE [LARGE SCALE GENOMIC DNA]</scope>
</reference>
<proteinExistence type="predicted"/>
<sequence>MRLCSVGIAYFHDGWCTRLCHFSPPKIESGHLTSISLGVPPASNISQSRMVYSAPRPAIPSWLIASDTPTISRSESESVSKTLTDMMPIVPESLAPTRRNKHTAKIAAMRALLLYLGGTMNEILAATSYDDVAGYPPVQTTAVYSLPDLAISRDGSYETRKK</sequence>